<evidence type="ECO:0000313" key="2">
    <source>
        <dbReference type="Proteomes" id="UP001152300"/>
    </source>
</evidence>
<evidence type="ECO:0000313" key="1">
    <source>
        <dbReference type="EMBL" id="KAJ8060165.1"/>
    </source>
</evidence>
<proteinExistence type="predicted"/>
<comment type="caution">
    <text evidence="1">The sequence shown here is derived from an EMBL/GenBank/DDBJ whole genome shotgun (WGS) entry which is preliminary data.</text>
</comment>
<dbReference type="Proteomes" id="UP001152300">
    <property type="component" value="Unassembled WGS sequence"/>
</dbReference>
<reference evidence="1" key="1">
    <citation type="submission" date="2022-11" db="EMBL/GenBank/DDBJ databases">
        <title>Genome Resource of Sclerotinia nivalis Strain SnTB1, a Plant Pathogen Isolated from American Ginseng.</title>
        <authorList>
            <person name="Fan S."/>
        </authorList>
    </citation>
    <scope>NUCLEOTIDE SEQUENCE</scope>
    <source>
        <strain evidence="1">SnTB1</strain>
    </source>
</reference>
<accession>A0A9X0DF37</accession>
<sequence length="191" mass="21902">MPGMCDDTSGMFAERRVAVVSDTFRDLKGFSRPNPKQIRHHIETYSPSHELIVVTTSNSARSEEELYHRSSSHNLRVLTQASKAIGFQRSFHKRTPFLSIRQRYQYVRDTIANIGIDRLINEGVKFFLEIADVTNSDWDRIALMKSDVIVLKCLEGYMDNVGNIDWVLQTSGKPLIQLISEPHIDPVFTFD</sequence>
<dbReference type="EMBL" id="JAPEIS010000013">
    <property type="protein sequence ID" value="KAJ8060165.1"/>
    <property type="molecule type" value="Genomic_DNA"/>
</dbReference>
<organism evidence="1 2">
    <name type="scientific">Sclerotinia nivalis</name>
    <dbReference type="NCBI Taxonomy" id="352851"/>
    <lineage>
        <taxon>Eukaryota</taxon>
        <taxon>Fungi</taxon>
        <taxon>Dikarya</taxon>
        <taxon>Ascomycota</taxon>
        <taxon>Pezizomycotina</taxon>
        <taxon>Leotiomycetes</taxon>
        <taxon>Helotiales</taxon>
        <taxon>Sclerotiniaceae</taxon>
        <taxon>Sclerotinia</taxon>
    </lineage>
</organism>
<keyword evidence="2" id="KW-1185">Reference proteome</keyword>
<name>A0A9X0DF37_9HELO</name>
<gene>
    <name evidence="1" type="ORF">OCU04_010512</name>
</gene>
<dbReference type="AlphaFoldDB" id="A0A9X0DF37"/>
<dbReference type="OrthoDB" id="3519604at2759"/>
<protein>
    <submittedName>
        <fullName evidence="1">Uncharacterized protein</fullName>
    </submittedName>
</protein>